<dbReference type="Pfam" id="PF26026">
    <property type="entry name" value="RNA_hel_CTD"/>
    <property type="match status" value="1"/>
</dbReference>
<dbReference type="InterPro" id="IPR011709">
    <property type="entry name" value="DEAD-box_helicase_OB_fold"/>
</dbReference>
<comment type="caution">
    <text evidence="6">The sequence shown here is derived from an EMBL/GenBank/DDBJ whole genome shotgun (WGS) entry which is preliminary data.</text>
</comment>
<dbReference type="OrthoDB" id="6103986at2759"/>
<evidence type="ECO:0000256" key="3">
    <source>
        <dbReference type="SAM" id="MobiDB-lite"/>
    </source>
</evidence>
<sequence>MKVDRGSSEFNTEKENKVRFHPTSVLNQSVGKVTTNSHKEAVDALPTDWVIYEELCRSPFSSSKARCATAISPITLALFGGPSRLNISFGKVMAASNEGSVFSSDSEEDNSPSDQKATFSLDNWIKFSVDHQLAELIQHLRQKLYSLVLRKLVTPNKQLTHAEETVIKTIVMILTSEEQALGLKQPVGIGQRPRPMASGTGVGFSEYTSHSQHSDDSSSGSEQRRAKNRPGADHKRPSKNKVGKAGHSETSSIKSSSSNSQRSSTTNSPSISPARKEYRMWSFPSILYIITTLLK</sequence>
<evidence type="ECO:0000259" key="5">
    <source>
        <dbReference type="Pfam" id="PF26026"/>
    </source>
</evidence>
<keyword evidence="1" id="KW-0378">Hydrolase</keyword>
<name>A0A7J7ITS1_BUGNE</name>
<dbReference type="Proteomes" id="UP000593567">
    <property type="component" value="Unassembled WGS sequence"/>
</dbReference>
<evidence type="ECO:0000259" key="4">
    <source>
        <dbReference type="Pfam" id="PF07717"/>
    </source>
</evidence>
<keyword evidence="7" id="KW-1185">Reference proteome</keyword>
<keyword evidence="2" id="KW-0067">ATP-binding</keyword>
<evidence type="ECO:0000313" key="6">
    <source>
        <dbReference type="EMBL" id="KAF6017323.1"/>
    </source>
</evidence>
<dbReference type="Pfam" id="PF07717">
    <property type="entry name" value="OB_NTP_bind"/>
    <property type="match status" value="1"/>
</dbReference>
<feature type="compositionally biased region" description="Basic and acidic residues" evidence="3">
    <location>
        <begin position="212"/>
        <end position="235"/>
    </location>
</feature>
<keyword evidence="2" id="KW-0547">Nucleotide-binding</keyword>
<feature type="domain" description="DEAD-box helicase OB fold" evidence="4">
    <location>
        <begin position="4"/>
        <end position="81"/>
    </location>
</feature>
<feature type="domain" description="RNA helicase C-terminal" evidence="5">
    <location>
        <begin position="120"/>
        <end position="175"/>
    </location>
</feature>
<evidence type="ECO:0000256" key="2">
    <source>
        <dbReference type="ARBA" id="ARBA00022806"/>
    </source>
</evidence>
<dbReference type="AlphaFoldDB" id="A0A7J7ITS1"/>
<keyword evidence="2" id="KW-0347">Helicase</keyword>
<dbReference type="EMBL" id="VXIV02003414">
    <property type="protein sequence ID" value="KAF6017323.1"/>
    <property type="molecule type" value="Genomic_DNA"/>
</dbReference>
<feature type="compositionally biased region" description="Low complexity" evidence="3">
    <location>
        <begin position="248"/>
        <end position="272"/>
    </location>
</feature>
<proteinExistence type="predicted"/>
<evidence type="ECO:0000256" key="1">
    <source>
        <dbReference type="ARBA" id="ARBA00022801"/>
    </source>
</evidence>
<protein>
    <submittedName>
        <fullName evidence="6">YTHDC2</fullName>
    </submittedName>
</protein>
<feature type="region of interest" description="Disordered" evidence="3">
    <location>
        <begin position="185"/>
        <end position="272"/>
    </location>
</feature>
<dbReference type="InterPro" id="IPR059023">
    <property type="entry name" value="RNA_hel_CTD"/>
</dbReference>
<reference evidence="6" key="1">
    <citation type="submission" date="2020-06" db="EMBL/GenBank/DDBJ databases">
        <title>Draft genome of Bugula neritina, a colonial animal packing powerful symbionts and potential medicines.</title>
        <authorList>
            <person name="Rayko M."/>
        </authorList>
    </citation>
    <scope>NUCLEOTIDE SEQUENCE [LARGE SCALE GENOMIC DNA]</scope>
    <source>
        <strain evidence="6">Kwan_BN1</strain>
    </source>
</reference>
<evidence type="ECO:0000313" key="7">
    <source>
        <dbReference type="Proteomes" id="UP000593567"/>
    </source>
</evidence>
<gene>
    <name evidence="6" type="ORF">EB796_024390</name>
</gene>
<organism evidence="6 7">
    <name type="scientific">Bugula neritina</name>
    <name type="common">Brown bryozoan</name>
    <name type="synonym">Sertularia neritina</name>
    <dbReference type="NCBI Taxonomy" id="10212"/>
    <lineage>
        <taxon>Eukaryota</taxon>
        <taxon>Metazoa</taxon>
        <taxon>Spiralia</taxon>
        <taxon>Lophotrochozoa</taxon>
        <taxon>Bryozoa</taxon>
        <taxon>Gymnolaemata</taxon>
        <taxon>Cheilostomatida</taxon>
        <taxon>Flustrina</taxon>
        <taxon>Buguloidea</taxon>
        <taxon>Bugulidae</taxon>
        <taxon>Bugula</taxon>
    </lineage>
</organism>
<accession>A0A7J7ITS1</accession>